<protein>
    <recommendedName>
        <fullName evidence="1">DUF7168 domain-containing protein</fullName>
    </recommendedName>
</protein>
<organism evidence="2">
    <name type="scientific">Aeromonas hydrophila</name>
    <dbReference type="NCBI Taxonomy" id="644"/>
    <lineage>
        <taxon>Bacteria</taxon>
        <taxon>Pseudomonadati</taxon>
        <taxon>Pseudomonadota</taxon>
        <taxon>Gammaproteobacteria</taxon>
        <taxon>Aeromonadales</taxon>
        <taxon>Aeromonadaceae</taxon>
        <taxon>Aeromonas</taxon>
    </lineage>
</organism>
<accession>A0A926FPE3</accession>
<dbReference type="Pfam" id="PF23771">
    <property type="entry name" value="DUF7168"/>
    <property type="match status" value="1"/>
</dbReference>
<comment type="caution">
    <text evidence="2">The sequence shown here is derived from an EMBL/GenBank/DDBJ whole genome shotgun (WGS) entry which is preliminary data.</text>
</comment>
<gene>
    <name evidence="2" type="ORF">H2136_22760</name>
</gene>
<dbReference type="AlphaFoldDB" id="A0A926FPE3"/>
<sequence>MKTSTKTARADLFCEGWCSRVYHKITALVPTEQESQLVAQYIEKHPEPELRRVSRRQGDQARSVSLTAWLDCRKTG</sequence>
<evidence type="ECO:0000313" key="2">
    <source>
        <dbReference type="EMBL" id="MBC8674447.1"/>
    </source>
</evidence>
<evidence type="ECO:0000259" key="1">
    <source>
        <dbReference type="Pfam" id="PF23771"/>
    </source>
</evidence>
<dbReference type="EMBL" id="JACLAN010000018">
    <property type="protein sequence ID" value="MBC8674447.1"/>
    <property type="molecule type" value="Genomic_DNA"/>
</dbReference>
<dbReference type="InterPro" id="IPR055592">
    <property type="entry name" value="DUF7168"/>
</dbReference>
<name>A0A926FPE3_AERHY</name>
<feature type="domain" description="DUF7168" evidence="1">
    <location>
        <begin position="2"/>
        <end position="57"/>
    </location>
</feature>
<reference evidence="2" key="1">
    <citation type="submission" date="2020-07" db="EMBL/GenBank/DDBJ databases">
        <title>Carbapenem Resistant Aeromonas hydrophila Carrying blacphA7 Isolated from Two Solid Organ Transplant Patients.</title>
        <authorList>
            <person name="Hilt E."/>
            <person name="Fitzwater S.P."/>
            <person name="Ward K."/>
            <person name="De St Maurice A."/>
            <person name="Chandrasekaran S."/>
            <person name="Garner O.B."/>
            <person name="Yang S."/>
        </authorList>
    </citation>
    <scope>NUCLEOTIDE SEQUENCE</scope>
    <source>
        <strain evidence="2">B-1</strain>
    </source>
</reference>
<proteinExistence type="predicted"/>